<evidence type="ECO:0000313" key="1">
    <source>
        <dbReference type="EMBL" id="WPH00275.1"/>
    </source>
</evidence>
<sequence length="264" mass="28929">MAPGTCAKCKDPLVVEIELDDDDMNMAGGSSSASSPPTVPDDVHLPCNCHVHWDCLTTFPESMSSEAQLTQCPACAQQLLTTSSHGMPQILVEYHNEGGDQKDLDVLPILREEAYVRFHPNERKARAFLELCREGDHRAVAGLLFNDDEDDEDDDVPSPPPASEILRYQDPLADHQSALHAAVANGHREVAWLLLLMASEFSELDIPALVYQEAAALGIMRAEQTGKVDIRSLRDSFGRTAEDVARESGVVWNGWIGNGRLAMP</sequence>
<organism evidence="1 2">
    <name type="scientific">Acrodontium crateriforme</name>
    <dbReference type="NCBI Taxonomy" id="150365"/>
    <lineage>
        <taxon>Eukaryota</taxon>
        <taxon>Fungi</taxon>
        <taxon>Dikarya</taxon>
        <taxon>Ascomycota</taxon>
        <taxon>Pezizomycotina</taxon>
        <taxon>Dothideomycetes</taxon>
        <taxon>Dothideomycetidae</taxon>
        <taxon>Mycosphaerellales</taxon>
        <taxon>Teratosphaeriaceae</taxon>
        <taxon>Acrodontium</taxon>
    </lineage>
</organism>
<dbReference type="Proteomes" id="UP001303373">
    <property type="component" value="Chromosome 4"/>
</dbReference>
<accession>A0AAQ3M3Q5</accession>
<keyword evidence="2" id="KW-1185">Reference proteome</keyword>
<proteinExistence type="predicted"/>
<reference evidence="1 2" key="1">
    <citation type="submission" date="2023-11" db="EMBL/GenBank/DDBJ databases">
        <title>An acidophilic fungus is an integral part of prey digestion in a carnivorous sundew plant.</title>
        <authorList>
            <person name="Tsai I.J."/>
        </authorList>
    </citation>
    <scope>NUCLEOTIDE SEQUENCE [LARGE SCALE GENOMIC DNA]</scope>
    <source>
        <strain evidence="1">169a</strain>
    </source>
</reference>
<dbReference type="EMBL" id="CP138583">
    <property type="protein sequence ID" value="WPH00275.1"/>
    <property type="molecule type" value="Genomic_DNA"/>
</dbReference>
<dbReference type="AlphaFoldDB" id="A0AAQ3M3Q5"/>
<gene>
    <name evidence="1" type="ORF">R9X50_00309900</name>
</gene>
<protein>
    <submittedName>
        <fullName evidence="1">Uncharacterized protein</fullName>
    </submittedName>
</protein>
<name>A0AAQ3M3Q5_9PEZI</name>
<evidence type="ECO:0000313" key="2">
    <source>
        <dbReference type="Proteomes" id="UP001303373"/>
    </source>
</evidence>
<dbReference type="InterPro" id="IPR036770">
    <property type="entry name" value="Ankyrin_rpt-contain_sf"/>
</dbReference>
<dbReference type="Gene3D" id="1.25.40.20">
    <property type="entry name" value="Ankyrin repeat-containing domain"/>
    <property type="match status" value="1"/>
</dbReference>